<feature type="domain" description="EGF-like" evidence="5">
    <location>
        <begin position="103"/>
        <end position="146"/>
    </location>
</feature>
<evidence type="ECO:0000313" key="6">
    <source>
        <dbReference type="EMBL" id="CAF1931944.1"/>
    </source>
</evidence>
<protein>
    <recommendedName>
        <fullName evidence="5">EGF-like domain-containing protein</fullName>
    </recommendedName>
</protein>
<keyword evidence="4" id="KW-0325">Glycoprotein</keyword>
<keyword evidence="3" id="KW-1015">Disulfide bond</keyword>
<accession>A0A816KVH0</accession>
<proteinExistence type="predicted"/>
<feature type="domain" description="EGF-like" evidence="5">
    <location>
        <begin position="193"/>
        <end position="236"/>
    </location>
</feature>
<evidence type="ECO:0000256" key="1">
    <source>
        <dbReference type="ARBA" id="ARBA00004370"/>
    </source>
</evidence>
<keyword evidence="2" id="KW-0472">Membrane</keyword>
<organism evidence="6 7">
    <name type="scientific">Rotaria magnacalcarata</name>
    <dbReference type="NCBI Taxonomy" id="392030"/>
    <lineage>
        <taxon>Eukaryota</taxon>
        <taxon>Metazoa</taxon>
        <taxon>Spiralia</taxon>
        <taxon>Gnathifera</taxon>
        <taxon>Rotifera</taxon>
        <taxon>Eurotatoria</taxon>
        <taxon>Bdelloidea</taxon>
        <taxon>Philodinida</taxon>
        <taxon>Philodinidae</taxon>
        <taxon>Rotaria</taxon>
    </lineage>
</organism>
<dbReference type="SMART" id="SM00181">
    <property type="entry name" value="EGF"/>
    <property type="match status" value="6"/>
</dbReference>
<gene>
    <name evidence="6" type="ORF">MBJ925_LOCUS4417</name>
</gene>
<feature type="domain" description="EGF-like" evidence="5">
    <location>
        <begin position="238"/>
        <end position="281"/>
    </location>
</feature>
<dbReference type="PANTHER" id="PTHR24038">
    <property type="entry name" value="STABILIN"/>
    <property type="match status" value="1"/>
</dbReference>
<dbReference type="Gene3D" id="2.10.25.10">
    <property type="entry name" value="Laminin"/>
    <property type="match status" value="6"/>
</dbReference>
<reference evidence="6" key="1">
    <citation type="submission" date="2021-02" db="EMBL/GenBank/DDBJ databases">
        <authorList>
            <person name="Nowell W R."/>
        </authorList>
    </citation>
    <scope>NUCLEOTIDE SEQUENCE</scope>
</reference>
<dbReference type="EMBL" id="CAJNRE010000800">
    <property type="protein sequence ID" value="CAF1931944.1"/>
    <property type="molecule type" value="Genomic_DNA"/>
</dbReference>
<name>A0A816KVH0_9BILA</name>
<feature type="domain" description="EGF-like" evidence="5">
    <location>
        <begin position="148"/>
        <end position="191"/>
    </location>
</feature>
<dbReference type="Proteomes" id="UP000663824">
    <property type="component" value="Unassembled WGS sequence"/>
</dbReference>
<feature type="domain" description="EGF-like" evidence="5">
    <location>
        <begin position="283"/>
        <end position="326"/>
    </location>
</feature>
<evidence type="ECO:0000256" key="4">
    <source>
        <dbReference type="ARBA" id="ARBA00023180"/>
    </source>
</evidence>
<evidence type="ECO:0000256" key="2">
    <source>
        <dbReference type="ARBA" id="ARBA00023136"/>
    </source>
</evidence>
<dbReference type="PANTHER" id="PTHR24038:SF11">
    <property type="entry name" value="INTEGRIN BETA-LIKE PROTEIN E"/>
    <property type="match status" value="1"/>
</dbReference>
<dbReference type="AlphaFoldDB" id="A0A816KVH0"/>
<evidence type="ECO:0000256" key="3">
    <source>
        <dbReference type="ARBA" id="ARBA00023157"/>
    </source>
</evidence>
<comment type="subcellular location">
    <subcellularLocation>
        <location evidence="1">Membrane</location>
    </subcellularLocation>
</comment>
<evidence type="ECO:0000259" key="5">
    <source>
        <dbReference type="SMART" id="SM00181"/>
    </source>
</evidence>
<evidence type="ECO:0000313" key="7">
    <source>
        <dbReference type="Proteomes" id="UP000663824"/>
    </source>
</evidence>
<feature type="domain" description="EGF-like" evidence="5">
    <location>
        <begin position="50"/>
        <end position="101"/>
    </location>
</feature>
<dbReference type="GO" id="GO:0016020">
    <property type="term" value="C:membrane"/>
    <property type="evidence" value="ECO:0007669"/>
    <property type="project" value="UniProtKB-SubCell"/>
</dbReference>
<comment type="caution">
    <text evidence="6">The sequence shown here is derived from an EMBL/GenBank/DDBJ whole genome shotgun (WGS) entry which is preliminary data.</text>
</comment>
<sequence length="608" mass="64309">MYSIVTPPLPPKNLVFSNTCTVLYGAGMPPRDQIHLQKILPAYVLVEDMECYGQFVSVCNIKNGDCDPNAACSHDDVTNAVKCTCKAGYTTTGSAVKIVCKDTCTIKNGGCAPDVACSHDATTNAVKCTCKPGYTNTGSDDNMVCKEICTVNNGDCDRNAICSHDAKTNGVKCTCKTGYTNSGSGVNVVCTDSCAVNNGACDRNAACSHDAKTNAVTCTCKAGYTNTGSVSKVVCTDSCTVKNGGCVPNAGCSHDGRTNAIICTCKTDYTNIGSPVKVDCKDSCSINNGDCDPNAFCSHVAKTNVVECTCAPGYTNTGSASDVRCTEIPYQPTANQTKEPCFYGKCSSTGDPHLIPFASSYGGSQTSYWYQVQGWSLLIGNSFVTLYILSAASPYLVTNYVLIFHGASPCILIGNSKSPPMCANTTSATSTTLSAGSSWTHFHNTKCIVVHVDYQGGYYDFHIYHSYTLINLSAGQCRQTHGRIEGASKASLSVIPEVCNIFIAAAKKRAVGAINPNVIKMAQTSCVNDLQTSLDTTIAVAGISLALHDSASSQLDSDDQTGLFHQIHALKHDAFLNATQEANELISNTKELCNEKNQCLGSANNINH</sequence>
<dbReference type="InterPro" id="IPR000742">
    <property type="entry name" value="EGF"/>
</dbReference>
<dbReference type="SUPFAM" id="SSF57196">
    <property type="entry name" value="EGF/Laminin"/>
    <property type="match status" value="1"/>
</dbReference>